<dbReference type="OrthoDB" id="1743623at2759"/>
<feature type="non-terminal residue" evidence="2">
    <location>
        <position position="172"/>
    </location>
</feature>
<comment type="caution">
    <text evidence="2">The sequence shown here is derived from an EMBL/GenBank/DDBJ whole genome shotgun (WGS) entry which is preliminary data.</text>
</comment>
<feature type="non-terminal residue" evidence="2">
    <location>
        <position position="1"/>
    </location>
</feature>
<keyword evidence="3" id="KW-1185">Reference proteome</keyword>
<gene>
    <name evidence="2" type="ORF">Tsubulata_038986</name>
</gene>
<reference evidence="2" key="1">
    <citation type="submission" date="2022-02" db="EMBL/GenBank/DDBJ databases">
        <authorList>
            <person name="Henning P.M."/>
            <person name="McCubbin A.G."/>
            <person name="Shore J.S."/>
        </authorList>
    </citation>
    <scope>NUCLEOTIDE SEQUENCE</scope>
    <source>
        <strain evidence="2">F60SS</strain>
        <tissue evidence="2">Leaves</tissue>
    </source>
</reference>
<organism evidence="2 3">
    <name type="scientific">Turnera subulata</name>
    <dbReference type="NCBI Taxonomy" id="218843"/>
    <lineage>
        <taxon>Eukaryota</taxon>
        <taxon>Viridiplantae</taxon>
        <taxon>Streptophyta</taxon>
        <taxon>Embryophyta</taxon>
        <taxon>Tracheophyta</taxon>
        <taxon>Spermatophyta</taxon>
        <taxon>Magnoliopsida</taxon>
        <taxon>eudicotyledons</taxon>
        <taxon>Gunneridae</taxon>
        <taxon>Pentapetalae</taxon>
        <taxon>rosids</taxon>
        <taxon>fabids</taxon>
        <taxon>Malpighiales</taxon>
        <taxon>Passifloraceae</taxon>
        <taxon>Turnera</taxon>
    </lineage>
</organism>
<accession>A0A9Q0JI31</accession>
<evidence type="ECO:0000256" key="1">
    <source>
        <dbReference type="SAM" id="MobiDB-lite"/>
    </source>
</evidence>
<evidence type="ECO:0000313" key="2">
    <source>
        <dbReference type="EMBL" id="KAJ4841922.1"/>
    </source>
</evidence>
<protein>
    <submittedName>
        <fullName evidence="2">Uncharacterized protein</fullName>
    </submittedName>
</protein>
<proteinExistence type="predicted"/>
<feature type="compositionally biased region" description="Basic and acidic residues" evidence="1">
    <location>
        <begin position="118"/>
        <end position="127"/>
    </location>
</feature>
<dbReference type="AlphaFoldDB" id="A0A9Q0JI31"/>
<sequence>KFGPTAMSMRPAQIVEATRKKFKEEYRRLNDYLQTLKNYNPGSTVVLDIEEDDFGNHVFKRLYICFKALKEGRFHPWLQSYRCAINPISGQIFWDECGLPVVHPPDVDPKRGRPQTQRRKEEGEKGGSQEPTTAATETHETTANPCADEAPAEPHREPNGNATDPLPSSEFE</sequence>
<evidence type="ECO:0000313" key="3">
    <source>
        <dbReference type="Proteomes" id="UP001141552"/>
    </source>
</evidence>
<dbReference type="EMBL" id="JAKUCV010002644">
    <property type="protein sequence ID" value="KAJ4841922.1"/>
    <property type="molecule type" value="Genomic_DNA"/>
</dbReference>
<feature type="region of interest" description="Disordered" evidence="1">
    <location>
        <begin position="103"/>
        <end position="172"/>
    </location>
</feature>
<reference evidence="2" key="2">
    <citation type="journal article" date="2023" name="Plants (Basel)">
        <title>Annotation of the Turnera subulata (Passifloraceae) Draft Genome Reveals the S-Locus Evolved after the Divergence of Turneroideae from Passifloroideae in a Stepwise Manner.</title>
        <authorList>
            <person name="Henning P.M."/>
            <person name="Roalson E.H."/>
            <person name="Mir W."/>
            <person name="McCubbin A.G."/>
            <person name="Shore J.S."/>
        </authorList>
    </citation>
    <scope>NUCLEOTIDE SEQUENCE</scope>
    <source>
        <strain evidence="2">F60SS</strain>
    </source>
</reference>
<dbReference type="Proteomes" id="UP001141552">
    <property type="component" value="Unassembled WGS sequence"/>
</dbReference>
<name>A0A9Q0JI31_9ROSI</name>